<gene>
    <name evidence="3" type="ORF">MNBD_UNCLBAC01-1592</name>
</gene>
<feature type="transmembrane region" description="Helical" evidence="1">
    <location>
        <begin position="100"/>
        <end position="126"/>
    </location>
</feature>
<dbReference type="EMBL" id="UOGJ01000119">
    <property type="protein sequence ID" value="VAX37068.1"/>
    <property type="molecule type" value="Genomic_DNA"/>
</dbReference>
<dbReference type="PANTHER" id="PTHR11360:SF308">
    <property type="entry name" value="BLL3089 PROTEIN"/>
    <property type="match status" value="1"/>
</dbReference>
<keyword evidence="1" id="KW-0472">Membrane</keyword>
<feature type="transmembrane region" description="Helical" evidence="1">
    <location>
        <begin position="267"/>
        <end position="292"/>
    </location>
</feature>
<evidence type="ECO:0000256" key="1">
    <source>
        <dbReference type="SAM" id="Phobius"/>
    </source>
</evidence>
<feature type="domain" description="Major facilitator superfamily (MFS) profile" evidence="2">
    <location>
        <begin position="11"/>
        <end position="340"/>
    </location>
</feature>
<dbReference type="SUPFAM" id="SSF103473">
    <property type="entry name" value="MFS general substrate transporter"/>
    <property type="match status" value="1"/>
</dbReference>
<dbReference type="Gene3D" id="1.20.1250.20">
    <property type="entry name" value="MFS general substrate transporter like domains"/>
    <property type="match status" value="1"/>
</dbReference>
<feature type="transmembrane region" description="Helical" evidence="1">
    <location>
        <begin position="235"/>
        <end position="255"/>
    </location>
</feature>
<reference evidence="3" key="1">
    <citation type="submission" date="2018-06" db="EMBL/GenBank/DDBJ databases">
        <authorList>
            <person name="Zhirakovskaya E."/>
        </authorList>
    </citation>
    <scope>NUCLEOTIDE SEQUENCE</scope>
</reference>
<keyword evidence="1" id="KW-1133">Transmembrane helix</keyword>
<feature type="transmembrane region" description="Helical" evidence="1">
    <location>
        <begin position="12"/>
        <end position="35"/>
    </location>
</feature>
<dbReference type="InterPro" id="IPR020846">
    <property type="entry name" value="MFS_dom"/>
</dbReference>
<feature type="non-terminal residue" evidence="3">
    <location>
        <position position="340"/>
    </location>
</feature>
<dbReference type="Pfam" id="PF07690">
    <property type="entry name" value="MFS_1"/>
    <property type="match status" value="1"/>
</dbReference>
<feature type="transmembrane region" description="Helical" evidence="1">
    <location>
        <begin position="78"/>
        <end position="94"/>
    </location>
</feature>
<feature type="transmembrane region" description="Helical" evidence="1">
    <location>
        <begin position="304"/>
        <end position="337"/>
    </location>
</feature>
<dbReference type="AlphaFoldDB" id="A0A3B1DM05"/>
<dbReference type="PROSITE" id="PS50850">
    <property type="entry name" value="MFS"/>
    <property type="match status" value="1"/>
</dbReference>
<protein>
    <recommendedName>
        <fullName evidence="2">Major facilitator superfamily (MFS) profile domain-containing protein</fullName>
    </recommendedName>
</protein>
<proteinExistence type="predicted"/>
<feature type="transmembrane region" description="Helical" evidence="1">
    <location>
        <begin position="47"/>
        <end position="66"/>
    </location>
</feature>
<dbReference type="InterPro" id="IPR050327">
    <property type="entry name" value="Proton-linked_MCT"/>
</dbReference>
<feature type="transmembrane region" description="Helical" evidence="1">
    <location>
        <begin position="168"/>
        <end position="187"/>
    </location>
</feature>
<dbReference type="GO" id="GO:0022857">
    <property type="term" value="F:transmembrane transporter activity"/>
    <property type="evidence" value="ECO:0007669"/>
    <property type="project" value="InterPro"/>
</dbReference>
<accession>A0A3B1DM05</accession>
<organism evidence="3">
    <name type="scientific">hydrothermal vent metagenome</name>
    <dbReference type="NCBI Taxonomy" id="652676"/>
    <lineage>
        <taxon>unclassified sequences</taxon>
        <taxon>metagenomes</taxon>
        <taxon>ecological metagenomes</taxon>
    </lineage>
</organism>
<dbReference type="InterPro" id="IPR011701">
    <property type="entry name" value="MFS"/>
</dbReference>
<sequence length="340" mass="37330">MRKFLSTHPYILTFGAFQIFFSAPGQTFLISLFVVPIFQELGVSQSAFAGIYSAATLSAALFLSPIGRLIDKYHVQSVIKIATVCMAIGCFILASTTNLIVLFIGFFILRLIGQGIFGLTSSTLMIKKFEKNRGKSMGIITLGFPISEAIYPSIALLLISIIGWRLTYVLFGMSNVLLMLPLQLYLLKKSNIKYGEFFPGEIDINPQHLRGNPEERKIRPHKNCTLAEVIKDRKFYFLLAASCLPPMVVTGLFFHQGSLFESNQWPISLAATGIFTYALFKACGSVYMGVIVDRYGPLAPFVALIMLLGMGTFLASLGGSTVVIFIYFALIGAALGFSSP</sequence>
<evidence type="ECO:0000313" key="3">
    <source>
        <dbReference type="EMBL" id="VAX37068.1"/>
    </source>
</evidence>
<feature type="transmembrane region" description="Helical" evidence="1">
    <location>
        <begin position="138"/>
        <end position="162"/>
    </location>
</feature>
<dbReference type="InterPro" id="IPR036259">
    <property type="entry name" value="MFS_trans_sf"/>
</dbReference>
<keyword evidence="1" id="KW-0812">Transmembrane</keyword>
<name>A0A3B1DM05_9ZZZZ</name>
<evidence type="ECO:0000259" key="2">
    <source>
        <dbReference type="PROSITE" id="PS50850"/>
    </source>
</evidence>
<dbReference type="PANTHER" id="PTHR11360">
    <property type="entry name" value="MONOCARBOXYLATE TRANSPORTER"/>
    <property type="match status" value="1"/>
</dbReference>